<evidence type="ECO:0000256" key="10">
    <source>
        <dbReference type="HAMAP-Rule" id="MF_00244"/>
    </source>
</evidence>
<evidence type="ECO:0000313" key="12">
    <source>
        <dbReference type="EMBL" id="MRX71338.1"/>
    </source>
</evidence>
<dbReference type="InterPro" id="IPR014729">
    <property type="entry name" value="Rossmann-like_a/b/a_fold"/>
</dbReference>
<comment type="caution">
    <text evidence="12">The sequence shown here is derived from an EMBL/GenBank/DDBJ whole genome shotgun (WGS) entry which is preliminary data.</text>
</comment>
<accession>A0A7X2IY94</accession>
<dbReference type="Proteomes" id="UP000448867">
    <property type="component" value="Unassembled WGS sequence"/>
</dbReference>
<evidence type="ECO:0000256" key="7">
    <source>
        <dbReference type="ARBA" id="ARBA00022840"/>
    </source>
</evidence>
<organism evidence="12 13">
    <name type="scientific">Metabacillus lacus</name>
    <dbReference type="NCBI Taxonomy" id="1983721"/>
    <lineage>
        <taxon>Bacteria</taxon>
        <taxon>Bacillati</taxon>
        <taxon>Bacillota</taxon>
        <taxon>Bacilli</taxon>
        <taxon>Bacillales</taxon>
        <taxon>Bacillaceae</taxon>
        <taxon>Metabacillus</taxon>
    </lineage>
</organism>
<name>A0A7X2IY94_9BACI</name>
<dbReference type="GO" id="GO:0004515">
    <property type="term" value="F:nicotinate-nucleotide adenylyltransferase activity"/>
    <property type="evidence" value="ECO:0007669"/>
    <property type="project" value="UniProtKB-UniRule"/>
</dbReference>
<dbReference type="GO" id="GO:0005524">
    <property type="term" value="F:ATP binding"/>
    <property type="evidence" value="ECO:0007669"/>
    <property type="project" value="UniProtKB-KW"/>
</dbReference>
<dbReference type="SUPFAM" id="SSF52374">
    <property type="entry name" value="Nucleotidylyl transferase"/>
    <property type="match status" value="1"/>
</dbReference>
<keyword evidence="8 10" id="KW-0520">NAD</keyword>
<comment type="similarity">
    <text evidence="10">Belongs to the NadD family.</text>
</comment>
<dbReference type="InterPro" id="IPR005248">
    <property type="entry name" value="NadD/NMNAT"/>
</dbReference>
<dbReference type="NCBIfam" id="NF000840">
    <property type="entry name" value="PRK00071.1-3"/>
    <property type="match status" value="1"/>
</dbReference>
<keyword evidence="13" id="KW-1185">Reference proteome</keyword>
<protein>
    <recommendedName>
        <fullName evidence="10">Probable nicotinate-nucleotide adenylyltransferase</fullName>
        <ecNumber evidence="10">2.7.7.18</ecNumber>
    </recommendedName>
    <alternativeName>
        <fullName evidence="10">Deamido-NAD(+) diphosphorylase</fullName>
    </alternativeName>
    <alternativeName>
        <fullName evidence="10">Deamido-NAD(+) pyrophosphorylase</fullName>
    </alternativeName>
    <alternativeName>
        <fullName evidence="10">Nicotinate mononucleotide adenylyltransferase</fullName>
        <shortName evidence="10">NaMN adenylyltransferase</shortName>
    </alternativeName>
</protein>
<reference evidence="12 13" key="1">
    <citation type="submission" date="2019-11" db="EMBL/GenBank/DDBJ databases">
        <title>Bacillus lacus genome.</title>
        <authorList>
            <person name="Allen C.J."/>
            <person name="Newman J.D."/>
        </authorList>
    </citation>
    <scope>NUCLEOTIDE SEQUENCE [LARGE SCALE GENOMIC DNA]</scope>
    <source>
        <strain evidence="12 13">KCTC 33946</strain>
    </source>
</reference>
<gene>
    <name evidence="10" type="primary">nadD</name>
    <name evidence="12" type="ORF">GJU40_04015</name>
</gene>
<comment type="catalytic activity">
    <reaction evidence="9 10">
        <text>nicotinate beta-D-ribonucleotide + ATP + H(+) = deamido-NAD(+) + diphosphate</text>
        <dbReference type="Rhea" id="RHEA:22860"/>
        <dbReference type="ChEBI" id="CHEBI:15378"/>
        <dbReference type="ChEBI" id="CHEBI:30616"/>
        <dbReference type="ChEBI" id="CHEBI:33019"/>
        <dbReference type="ChEBI" id="CHEBI:57502"/>
        <dbReference type="ChEBI" id="CHEBI:58437"/>
        <dbReference type="EC" id="2.7.7.18"/>
    </reaction>
</comment>
<keyword evidence="4 10" id="KW-0808">Transferase</keyword>
<dbReference type="CDD" id="cd02165">
    <property type="entry name" value="NMNAT"/>
    <property type="match status" value="1"/>
</dbReference>
<evidence type="ECO:0000313" key="13">
    <source>
        <dbReference type="Proteomes" id="UP000448867"/>
    </source>
</evidence>
<dbReference type="InterPro" id="IPR004821">
    <property type="entry name" value="Cyt_trans-like"/>
</dbReference>
<evidence type="ECO:0000256" key="4">
    <source>
        <dbReference type="ARBA" id="ARBA00022679"/>
    </source>
</evidence>
<keyword evidence="7 10" id="KW-0067">ATP-binding</keyword>
<evidence type="ECO:0000256" key="9">
    <source>
        <dbReference type="ARBA" id="ARBA00048721"/>
    </source>
</evidence>
<sequence>MARIGLFGGTFDPPHIGHLIMASEVKDAMQLSEVWFLPNSIPPHKQGAGFTGSEHRLNMLNAALEGNAAFKAEPIELAREGPSYTYDTVRLLKEKYPQHEFHFIIGADMIEYLPKWRDIDSLVKQVKFIGVNRPGYRTETKYPVILVDAPLVDISSTMLRRKFSEKRNTDYLLPIGVKKYIEENSLYGT</sequence>
<dbReference type="HAMAP" id="MF_00244">
    <property type="entry name" value="NaMN_adenylyltr"/>
    <property type="match status" value="1"/>
</dbReference>
<keyword evidence="3 10" id="KW-0662">Pyridine nucleotide biosynthesis</keyword>
<keyword evidence="6 10" id="KW-0547">Nucleotide-binding</keyword>
<dbReference type="Gene3D" id="3.40.50.620">
    <property type="entry name" value="HUPs"/>
    <property type="match status" value="1"/>
</dbReference>
<comment type="pathway">
    <text evidence="2 10">Cofactor biosynthesis; NAD(+) biosynthesis; deamido-NAD(+) from nicotinate D-ribonucleotide: step 1/1.</text>
</comment>
<dbReference type="RefSeq" id="WP_154306476.1">
    <property type="nucleotide sequence ID" value="NZ_WKKI01000004.1"/>
</dbReference>
<dbReference type="NCBIfam" id="TIGR00482">
    <property type="entry name" value="nicotinate (nicotinamide) nucleotide adenylyltransferase"/>
    <property type="match status" value="1"/>
</dbReference>
<evidence type="ECO:0000259" key="11">
    <source>
        <dbReference type="Pfam" id="PF01467"/>
    </source>
</evidence>
<comment type="function">
    <text evidence="1 10">Catalyzes the reversible adenylation of nicotinate mononucleotide (NaMN) to nicotinic acid adenine dinucleotide (NaAD).</text>
</comment>
<evidence type="ECO:0000256" key="2">
    <source>
        <dbReference type="ARBA" id="ARBA00005019"/>
    </source>
</evidence>
<evidence type="ECO:0000256" key="6">
    <source>
        <dbReference type="ARBA" id="ARBA00022741"/>
    </source>
</evidence>
<evidence type="ECO:0000256" key="8">
    <source>
        <dbReference type="ARBA" id="ARBA00023027"/>
    </source>
</evidence>
<dbReference type="EMBL" id="WKKI01000004">
    <property type="protein sequence ID" value="MRX71338.1"/>
    <property type="molecule type" value="Genomic_DNA"/>
</dbReference>
<evidence type="ECO:0000256" key="3">
    <source>
        <dbReference type="ARBA" id="ARBA00022642"/>
    </source>
</evidence>
<dbReference type="Pfam" id="PF01467">
    <property type="entry name" value="CTP_transf_like"/>
    <property type="match status" value="1"/>
</dbReference>
<evidence type="ECO:0000256" key="1">
    <source>
        <dbReference type="ARBA" id="ARBA00002324"/>
    </source>
</evidence>
<dbReference type="GO" id="GO:0009435">
    <property type="term" value="P:NAD+ biosynthetic process"/>
    <property type="evidence" value="ECO:0007669"/>
    <property type="project" value="UniProtKB-UniRule"/>
</dbReference>
<dbReference type="EC" id="2.7.7.18" evidence="10"/>
<dbReference type="NCBIfam" id="NF000841">
    <property type="entry name" value="PRK00071.1-4"/>
    <property type="match status" value="1"/>
</dbReference>
<dbReference type="AlphaFoldDB" id="A0A7X2IY94"/>
<evidence type="ECO:0000256" key="5">
    <source>
        <dbReference type="ARBA" id="ARBA00022695"/>
    </source>
</evidence>
<feature type="domain" description="Cytidyltransferase-like" evidence="11">
    <location>
        <begin position="6"/>
        <end position="162"/>
    </location>
</feature>
<keyword evidence="5 10" id="KW-0548">Nucleotidyltransferase</keyword>
<dbReference type="NCBIfam" id="TIGR00125">
    <property type="entry name" value="cyt_tran_rel"/>
    <property type="match status" value="1"/>
</dbReference>
<proteinExistence type="inferred from homology"/>
<dbReference type="PANTHER" id="PTHR39321">
    <property type="entry name" value="NICOTINATE-NUCLEOTIDE ADENYLYLTRANSFERASE-RELATED"/>
    <property type="match status" value="1"/>
</dbReference>
<dbReference type="UniPathway" id="UPA00253">
    <property type="reaction ID" value="UER00332"/>
</dbReference>
<dbReference type="PANTHER" id="PTHR39321:SF3">
    <property type="entry name" value="PHOSPHOPANTETHEINE ADENYLYLTRANSFERASE"/>
    <property type="match status" value="1"/>
</dbReference>
<dbReference type="OrthoDB" id="5295945at2"/>